<dbReference type="AlphaFoldDB" id="A0A6C0GEX5"/>
<dbReference type="InterPro" id="IPR011041">
    <property type="entry name" value="Quinoprot_gluc/sorb_DH_b-prop"/>
</dbReference>
<evidence type="ECO:0000313" key="2">
    <source>
        <dbReference type="EMBL" id="QHT66551.1"/>
    </source>
</evidence>
<keyword evidence="3" id="KW-1185">Reference proteome</keyword>
<reference evidence="2 3" key="1">
    <citation type="submission" date="2020-01" db="EMBL/GenBank/DDBJ databases">
        <authorList>
            <person name="Kim M.K."/>
        </authorList>
    </citation>
    <scope>NUCLEOTIDE SEQUENCE [LARGE SCALE GENOMIC DNA]</scope>
    <source>
        <strain evidence="2 3">172606-1</strain>
    </source>
</reference>
<evidence type="ECO:0000256" key="1">
    <source>
        <dbReference type="SAM" id="SignalP"/>
    </source>
</evidence>
<dbReference type="KEGG" id="rhoz:GXP67_07720"/>
<evidence type="ECO:0000313" key="3">
    <source>
        <dbReference type="Proteomes" id="UP000480178"/>
    </source>
</evidence>
<dbReference type="Proteomes" id="UP000480178">
    <property type="component" value="Chromosome"/>
</dbReference>
<keyword evidence="1" id="KW-0732">Signal</keyword>
<organism evidence="2 3">
    <name type="scientific">Rhodocytophaga rosea</name>
    <dbReference type="NCBI Taxonomy" id="2704465"/>
    <lineage>
        <taxon>Bacteria</taxon>
        <taxon>Pseudomonadati</taxon>
        <taxon>Bacteroidota</taxon>
        <taxon>Cytophagia</taxon>
        <taxon>Cytophagales</taxon>
        <taxon>Rhodocytophagaceae</taxon>
        <taxon>Rhodocytophaga</taxon>
    </lineage>
</organism>
<name>A0A6C0GEX5_9BACT</name>
<dbReference type="SUPFAM" id="SSF50952">
    <property type="entry name" value="Soluble quinoprotein glucose dehydrogenase"/>
    <property type="match status" value="1"/>
</dbReference>
<feature type="signal peptide" evidence="1">
    <location>
        <begin position="1"/>
        <end position="25"/>
    </location>
</feature>
<proteinExistence type="predicted"/>
<dbReference type="RefSeq" id="WP_162442605.1">
    <property type="nucleotide sequence ID" value="NZ_CP048222.1"/>
</dbReference>
<dbReference type="InterPro" id="IPR011042">
    <property type="entry name" value="6-blade_b-propeller_TolB-like"/>
</dbReference>
<accession>A0A6C0GEX5</accession>
<protein>
    <submittedName>
        <fullName evidence="2">Cytochrome c class I</fullName>
    </submittedName>
</protein>
<gene>
    <name evidence="2" type="ORF">GXP67_07720</name>
</gene>
<dbReference type="EMBL" id="CP048222">
    <property type="protein sequence ID" value="QHT66551.1"/>
    <property type="molecule type" value="Genomic_DNA"/>
</dbReference>
<sequence>MTLRSYIGRIYVVAVLLFSSALTYAQQTTAPKPPVALRPDIKIEHFMDIGPQAVRLLQEPTTGDFYYTTFDGNVFKIKHSNGQQPVAEQVFSAADHGITRLQGAAFYKNTLFLCGNISVNNNKGTKGRMVRYKLKPSGKHEMTEVFNTIEIGSTKTVFDHGFNGLAVSPDGKYIYVNSGARTDHGEVQDNGGEYPNARDAALTSCIFRFPIESKNILLPDDEAKLKSDGYLYAQGIRNAYDLAFDTEGNLFAVSNSGDYDHPEDMFWIRQGHHYGFPWVMGGIENPQQNPDWQPSPETDPFIPKFAHAWSVRYFRNDPEFPKKPANLNFTAAVQNIGPDANEYRDRTTGKVMDGDSTRATVGTFTPHSSPLGLFFDTNKVLAVDLNGDGFVLRYTLGRRASMMKAFTEQGADLLHLDLTYDKAKDNYSVKTTRMVEGFSQPTDALLIGNTVYIIEYGGKAGNIWKITLPGADNKKKAKL</sequence>
<feature type="chain" id="PRO_5025556436" evidence="1">
    <location>
        <begin position="26"/>
        <end position="479"/>
    </location>
</feature>
<dbReference type="Gene3D" id="2.120.10.30">
    <property type="entry name" value="TolB, C-terminal domain"/>
    <property type="match status" value="1"/>
</dbReference>